<keyword evidence="10 11" id="KW-0694">RNA-binding</keyword>
<dbReference type="GO" id="GO:0000049">
    <property type="term" value="F:tRNA binding"/>
    <property type="evidence" value="ECO:0007669"/>
    <property type="project" value="UniProtKB-KW"/>
</dbReference>
<dbReference type="GO" id="GO:0008033">
    <property type="term" value="P:tRNA processing"/>
    <property type="evidence" value="ECO:0007669"/>
    <property type="project" value="UniProtKB-KW"/>
</dbReference>
<dbReference type="SUPFAM" id="SSF81301">
    <property type="entry name" value="Nucleotidyltransferase"/>
    <property type="match status" value="1"/>
</dbReference>
<evidence type="ECO:0000256" key="2">
    <source>
        <dbReference type="ARBA" id="ARBA00007265"/>
    </source>
</evidence>
<sequence length="498" mass="54433">MTPSSNFISVSNPSQLEIIKAVAGVAAVQNVEAAIVGGFIRDSLLGRPVRDLDLAIEGNGRLFAEALAAKLGASMFILHSEAGMYRITLTGQAFDQIDVSEVDGNLGDDLMRRDFTVDAMGASITLPALNNNQMEIVDPSNGLVDIGQKILRAVSPDVFKSDPARLLRGVRLAAELGFTIESATERLIAENAALCENVAGERTREDLVKLFSLPSAGPAIEYLDRLGLLTRIFPELEPSRGVDQPIEHSWDVLGHQMKTVEALDWVLRRGYWPYAPTGAQELVPWTRAVQSYFESGVNSGASRIALTRLAALIHDIAKPETKTQAPNGRVRFYGHPARGAETAVSMLSRLRFSQREIKFVAAMVELHMRPTQMGPDSIQPTPKAVYRFHRDAGDAAVATLYLSLADHLAARGPTLQLDNFAEHVKIVAYVLSERERQKSKEPQRLIDGNELQSRFGLKPGPELGKILDEIVEAQATGEISTREEGLELAKRLIEAAKS</sequence>
<evidence type="ECO:0000256" key="8">
    <source>
        <dbReference type="ARBA" id="ARBA00022741"/>
    </source>
</evidence>
<keyword evidence="16" id="KW-1185">Reference proteome</keyword>
<evidence type="ECO:0000256" key="10">
    <source>
        <dbReference type="ARBA" id="ARBA00022884"/>
    </source>
</evidence>
<keyword evidence="9" id="KW-0460">Magnesium</keyword>
<dbReference type="Pfam" id="PF12627">
    <property type="entry name" value="PolyA_pol_RNAbd"/>
    <property type="match status" value="1"/>
</dbReference>
<dbReference type="InterPro" id="IPR003607">
    <property type="entry name" value="HD/PDEase_dom"/>
</dbReference>
<evidence type="ECO:0000256" key="4">
    <source>
        <dbReference type="ARBA" id="ARBA00022679"/>
    </source>
</evidence>
<keyword evidence="4 11" id="KW-0808">Transferase</keyword>
<feature type="domain" description="tRNA nucleotidyltransferase/poly(A) polymerase RNA and SrmB- binding" evidence="13">
    <location>
        <begin position="177"/>
        <end position="237"/>
    </location>
</feature>
<dbReference type="OrthoDB" id="9805698at2"/>
<evidence type="ECO:0000256" key="5">
    <source>
        <dbReference type="ARBA" id="ARBA00022694"/>
    </source>
</evidence>
<comment type="similarity">
    <text evidence="2 11">Belongs to the tRNA nucleotidyltransferase/poly(A) polymerase family.</text>
</comment>
<keyword evidence="3" id="KW-0820">tRNA-binding</keyword>
<dbReference type="EMBL" id="JQAN02000010">
    <property type="protein sequence ID" value="PPD58000.1"/>
    <property type="molecule type" value="Genomic_DNA"/>
</dbReference>
<dbReference type="InterPro" id="IPR050124">
    <property type="entry name" value="tRNA_CCA-adding_enzyme"/>
</dbReference>
<dbReference type="Pfam" id="PF01743">
    <property type="entry name" value="PolyA_pol"/>
    <property type="match status" value="1"/>
</dbReference>
<feature type="domain" description="Poly A polymerase head" evidence="12">
    <location>
        <begin position="35"/>
        <end position="152"/>
    </location>
</feature>
<evidence type="ECO:0000256" key="9">
    <source>
        <dbReference type="ARBA" id="ARBA00022842"/>
    </source>
</evidence>
<evidence type="ECO:0000256" key="1">
    <source>
        <dbReference type="ARBA" id="ARBA00001946"/>
    </source>
</evidence>
<evidence type="ECO:0000256" key="3">
    <source>
        <dbReference type="ARBA" id="ARBA00022555"/>
    </source>
</evidence>
<dbReference type="GO" id="GO:0016779">
    <property type="term" value="F:nucleotidyltransferase activity"/>
    <property type="evidence" value="ECO:0007669"/>
    <property type="project" value="UniProtKB-KW"/>
</dbReference>
<dbReference type="InterPro" id="IPR043519">
    <property type="entry name" value="NT_sf"/>
</dbReference>
<dbReference type="PANTHER" id="PTHR47545:SF2">
    <property type="entry name" value="CC-ADDING TRNA NUCLEOTIDYLTRANSFERASE"/>
    <property type="match status" value="1"/>
</dbReference>
<evidence type="ECO:0000256" key="6">
    <source>
        <dbReference type="ARBA" id="ARBA00022695"/>
    </source>
</evidence>
<dbReference type="RefSeq" id="WP_102331010.1">
    <property type="nucleotide sequence ID" value="NZ_CP058566.2"/>
</dbReference>
<evidence type="ECO:0000259" key="12">
    <source>
        <dbReference type="Pfam" id="PF01743"/>
    </source>
</evidence>
<accession>A0A2P5P6T4</accession>
<evidence type="ECO:0000256" key="7">
    <source>
        <dbReference type="ARBA" id="ARBA00022723"/>
    </source>
</evidence>
<proteinExistence type="inferred from homology"/>
<feature type="domain" description="CCA-adding enzyme C-terminal" evidence="14">
    <location>
        <begin position="341"/>
        <end position="486"/>
    </location>
</feature>
<keyword evidence="6" id="KW-0548">Nucleotidyltransferase</keyword>
<dbReference type="GO" id="GO:0046872">
    <property type="term" value="F:metal ion binding"/>
    <property type="evidence" value="ECO:0007669"/>
    <property type="project" value="UniProtKB-KW"/>
</dbReference>
<dbReference type="AlphaFoldDB" id="A0A2P5P6T4"/>
<dbReference type="Gene3D" id="1.10.246.80">
    <property type="match status" value="1"/>
</dbReference>
<dbReference type="GO" id="GO:0000166">
    <property type="term" value="F:nucleotide binding"/>
    <property type="evidence" value="ECO:0007669"/>
    <property type="project" value="UniProtKB-KW"/>
</dbReference>
<evidence type="ECO:0000259" key="13">
    <source>
        <dbReference type="Pfam" id="PF12627"/>
    </source>
</evidence>
<evidence type="ECO:0000256" key="11">
    <source>
        <dbReference type="RuleBase" id="RU003953"/>
    </source>
</evidence>
<dbReference type="InterPro" id="IPR002646">
    <property type="entry name" value="PolA_pol_head_dom"/>
</dbReference>
<evidence type="ECO:0000313" key="16">
    <source>
        <dbReference type="Proteomes" id="UP000235653"/>
    </source>
</evidence>
<dbReference type="SUPFAM" id="SSF81891">
    <property type="entry name" value="Poly A polymerase C-terminal region-like"/>
    <property type="match status" value="1"/>
</dbReference>
<keyword evidence="8" id="KW-0547">Nucleotide-binding</keyword>
<comment type="cofactor">
    <cofactor evidence="1">
        <name>Mg(2+)</name>
        <dbReference type="ChEBI" id="CHEBI:18420"/>
    </cofactor>
</comment>
<keyword evidence="7" id="KW-0479">Metal-binding</keyword>
<dbReference type="InterPro" id="IPR032828">
    <property type="entry name" value="PolyA_RNA-bd"/>
</dbReference>
<keyword evidence="5" id="KW-0819">tRNA processing</keyword>
<comment type="caution">
    <text evidence="15">The sequence shown here is derived from an EMBL/GenBank/DDBJ whole genome shotgun (WGS) entry which is preliminary data.</text>
</comment>
<dbReference type="PANTHER" id="PTHR47545">
    <property type="entry name" value="MULTIFUNCTIONAL CCA PROTEIN"/>
    <property type="match status" value="1"/>
</dbReference>
<dbReference type="Proteomes" id="UP000235653">
    <property type="component" value="Unassembled WGS sequence"/>
</dbReference>
<dbReference type="Gene3D" id="3.30.460.10">
    <property type="entry name" value="Beta Polymerase, domain 2"/>
    <property type="match status" value="1"/>
</dbReference>
<protein>
    <submittedName>
        <fullName evidence="15">HD domain-containing protein</fullName>
    </submittedName>
</protein>
<reference evidence="15 16" key="1">
    <citation type="journal article" date="2017" name="ISME J.">
        <title>Grape pomace compost harbors organohalide-respiring Dehalogenimonas species with novel reductive dehalogenase genes.</title>
        <authorList>
            <person name="Yang Y."/>
            <person name="Higgins S.A."/>
            <person name="Yan J."/>
            <person name="Simsir B."/>
            <person name="Chourey K."/>
            <person name="Iyer R."/>
            <person name="Hettich R.L."/>
            <person name="Baldwin B."/>
            <person name="Ogles D.M."/>
            <person name="Loffler F.E."/>
        </authorList>
    </citation>
    <scope>NUCLEOTIDE SEQUENCE [LARGE SCALE GENOMIC DNA]</scope>
    <source>
        <strain evidence="15 16">GP</strain>
    </source>
</reference>
<dbReference type="CDD" id="cd00077">
    <property type="entry name" value="HDc"/>
    <property type="match status" value="1"/>
</dbReference>
<evidence type="ECO:0000313" key="15">
    <source>
        <dbReference type="EMBL" id="PPD58000.1"/>
    </source>
</evidence>
<dbReference type="Gene3D" id="1.10.3090.10">
    <property type="entry name" value="cca-adding enzyme, domain 2"/>
    <property type="match status" value="1"/>
</dbReference>
<dbReference type="Pfam" id="PF13735">
    <property type="entry name" value="tRNA_NucTran2_2"/>
    <property type="match status" value="1"/>
</dbReference>
<evidence type="ECO:0000259" key="14">
    <source>
        <dbReference type="Pfam" id="PF13735"/>
    </source>
</evidence>
<gene>
    <name evidence="15" type="ORF">JP09_006840</name>
</gene>
<organism evidence="15 16">
    <name type="scientific">Dehalogenimonas etheniformans</name>
    <dbReference type="NCBI Taxonomy" id="1536648"/>
    <lineage>
        <taxon>Bacteria</taxon>
        <taxon>Bacillati</taxon>
        <taxon>Chloroflexota</taxon>
        <taxon>Dehalococcoidia</taxon>
        <taxon>Dehalococcoidales</taxon>
        <taxon>Dehalococcoidaceae</taxon>
        <taxon>Dehalogenimonas</taxon>
    </lineage>
</organism>
<dbReference type="InterPro" id="IPR032810">
    <property type="entry name" value="CCA-adding_enz_C"/>
</dbReference>
<name>A0A2P5P6T4_9CHLR</name>